<keyword evidence="2" id="KW-0378">Hydrolase</keyword>
<evidence type="ECO:0000256" key="1">
    <source>
        <dbReference type="ARBA" id="ARBA00008853"/>
    </source>
</evidence>
<accession>A0ABW0VVC8</accession>
<dbReference type="SUPFAM" id="SSF63829">
    <property type="entry name" value="Calcium-dependent phosphotriesterase"/>
    <property type="match status" value="1"/>
</dbReference>
<gene>
    <name evidence="4" type="ORF">ACFPYJ_05820</name>
</gene>
<feature type="domain" description="SMP-30/Gluconolactonase/LRE-like region" evidence="3">
    <location>
        <begin position="36"/>
        <end position="282"/>
    </location>
</feature>
<evidence type="ECO:0000256" key="2">
    <source>
        <dbReference type="ARBA" id="ARBA00022801"/>
    </source>
</evidence>
<dbReference type="PANTHER" id="PTHR47572:SF4">
    <property type="entry name" value="LACTONASE DRP35"/>
    <property type="match status" value="1"/>
</dbReference>
<comment type="caution">
    <text evidence="4">The sequence shown here is derived from an EMBL/GenBank/DDBJ whole genome shotgun (WGS) entry which is preliminary data.</text>
</comment>
<keyword evidence="5" id="KW-1185">Reference proteome</keyword>
<reference evidence="5" key="1">
    <citation type="journal article" date="2019" name="Int. J. Syst. Evol. Microbiol.">
        <title>The Global Catalogue of Microorganisms (GCM) 10K type strain sequencing project: providing services to taxonomists for standard genome sequencing and annotation.</title>
        <authorList>
            <consortium name="The Broad Institute Genomics Platform"/>
            <consortium name="The Broad Institute Genome Sequencing Center for Infectious Disease"/>
            <person name="Wu L."/>
            <person name="Ma J."/>
        </authorList>
    </citation>
    <scope>NUCLEOTIDE SEQUENCE [LARGE SCALE GENOMIC DNA]</scope>
    <source>
        <strain evidence="5">CGMCC 1.3240</strain>
    </source>
</reference>
<dbReference type="PANTHER" id="PTHR47572">
    <property type="entry name" value="LIPOPROTEIN-RELATED"/>
    <property type="match status" value="1"/>
</dbReference>
<proteinExistence type="inferred from homology"/>
<dbReference type="Proteomes" id="UP001596047">
    <property type="component" value="Unassembled WGS sequence"/>
</dbReference>
<dbReference type="InterPro" id="IPR011042">
    <property type="entry name" value="6-blade_b-propeller_TolB-like"/>
</dbReference>
<protein>
    <submittedName>
        <fullName evidence="4">SMP-30/gluconolactonase/LRE family protein</fullName>
    </submittedName>
</protein>
<dbReference type="Pfam" id="PF08450">
    <property type="entry name" value="SGL"/>
    <property type="match status" value="1"/>
</dbReference>
<dbReference type="PRINTS" id="PR01790">
    <property type="entry name" value="SMP30FAMILY"/>
</dbReference>
<dbReference type="InterPro" id="IPR051262">
    <property type="entry name" value="SMP-30/CGR1_Lactonase"/>
</dbReference>
<dbReference type="EMBL" id="JBHSOW010000018">
    <property type="protein sequence ID" value="MFC5648649.1"/>
    <property type="molecule type" value="Genomic_DNA"/>
</dbReference>
<name>A0ABW0VVC8_9BACL</name>
<dbReference type="InterPro" id="IPR013658">
    <property type="entry name" value="SGL"/>
</dbReference>
<evidence type="ECO:0000313" key="5">
    <source>
        <dbReference type="Proteomes" id="UP001596047"/>
    </source>
</evidence>
<comment type="similarity">
    <text evidence="1">Belongs to the SMP-30/CGR1 family.</text>
</comment>
<organism evidence="4 5">
    <name type="scientific">Paenibacillus solisilvae</name>
    <dbReference type="NCBI Taxonomy" id="2486751"/>
    <lineage>
        <taxon>Bacteria</taxon>
        <taxon>Bacillati</taxon>
        <taxon>Bacillota</taxon>
        <taxon>Bacilli</taxon>
        <taxon>Bacillales</taxon>
        <taxon>Paenibacillaceae</taxon>
        <taxon>Paenibacillus</taxon>
    </lineage>
</organism>
<dbReference type="RefSeq" id="WP_379187115.1">
    <property type="nucleotide sequence ID" value="NZ_JBHSOW010000018.1"/>
</dbReference>
<dbReference type="InterPro" id="IPR005511">
    <property type="entry name" value="SMP-30"/>
</dbReference>
<evidence type="ECO:0000259" key="3">
    <source>
        <dbReference type="Pfam" id="PF08450"/>
    </source>
</evidence>
<sequence length="308" mass="33962">MTEHQEQPRTLRFHSEWSRIVPEGTSVRKIADGFQFTEGPIWDREQAKLYFSDIPANRIYSWDSRDGLQLFREPSGNSNGLTLDRSGRLLACEHGNRRVSITDDDGRIRTLVESFGGKRLNSPNDIVVKSDGMIYFTDPPYGLSDPSEQEQPCQGVYRLNPDSSELELLYEGLHRPNGLAFSPDESILYVNDSSTQDLFAFDVTAEGTLSHYRLFARMDSTVGAGGPDGMKVDTEGNVYATGPGGIWVYNPAGEALGVLLVPEPAANLGWGGADRRTLYITANTSVYAADLSIPGISVMRSKDREGTV</sequence>
<dbReference type="Gene3D" id="2.120.10.30">
    <property type="entry name" value="TolB, C-terminal domain"/>
    <property type="match status" value="1"/>
</dbReference>
<evidence type="ECO:0000313" key="4">
    <source>
        <dbReference type="EMBL" id="MFC5648649.1"/>
    </source>
</evidence>